<dbReference type="InterPro" id="IPR001623">
    <property type="entry name" value="DnaJ_domain"/>
</dbReference>
<dbReference type="SMART" id="SM00271">
    <property type="entry name" value="DnaJ"/>
    <property type="match status" value="1"/>
</dbReference>
<organism evidence="2">
    <name type="scientific">viral metagenome</name>
    <dbReference type="NCBI Taxonomy" id="1070528"/>
    <lineage>
        <taxon>unclassified sequences</taxon>
        <taxon>metagenomes</taxon>
        <taxon>organismal metagenomes</taxon>
    </lineage>
</organism>
<name>A0A6C0IX60_9ZZZZ</name>
<accession>A0A6C0IX60</accession>
<reference evidence="2" key="1">
    <citation type="journal article" date="2020" name="Nature">
        <title>Giant virus diversity and host interactions through global metagenomics.</title>
        <authorList>
            <person name="Schulz F."/>
            <person name="Roux S."/>
            <person name="Paez-Espino D."/>
            <person name="Jungbluth S."/>
            <person name="Walsh D.A."/>
            <person name="Denef V.J."/>
            <person name="McMahon K.D."/>
            <person name="Konstantinidis K.T."/>
            <person name="Eloe-Fadrosh E.A."/>
            <person name="Kyrpides N.C."/>
            <person name="Woyke T."/>
        </authorList>
    </citation>
    <scope>NUCLEOTIDE SEQUENCE</scope>
    <source>
        <strain evidence="2">GVMAG-M-3300024510-1</strain>
    </source>
</reference>
<evidence type="ECO:0000259" key="1">
    <source>
        <dbReference type="PROSITE" id="PS50076"/>
    </source>
</evidence>
<dbReference type="PROSITE" id="PS50076">
    <property type="entry name" value="DNAJ_2"/>
    <property type="match status" value="1"/>
</dbReference>
<sequence length="267" mass="30844">MTSLESMSLSVLLGIPPLDNTVLEQLAGAYSIKFRQIVFLDATNLVQMCNFMRRCRKERQEGKQHQYLVFFHFIPHRESWHLLDVHVDLGLSIILYGGSCVNGAVRELLDYNCRYLLHWNREPSAYFMFDRQKINYSIVRTAVTNVRDIHTLFSNWCSTLATAKESYPSLNSFHYNNTQQHYEQSSNQRQSSHTSSSGMSVATACSILHIDEAQSHSVDAIRKAFRTLARDCHPDKKISDHERKNAHDTFTKLNEAKTYLESLFTKT</sequence>
<proteinExistence type="predicted"/>
<evidence type="ECO:0000313" key="2">
    <source>
        <dbReference type="EMBL" id="QHT97006.1"/>
    </source>
</evidence>
<dbReference type="InterPro" id="IPR036869">
    <property type="entry name" value="J_dom_sf"/>
</dbReference>
<dbReference type="SUPFAM" id="SSF46565">
    <property type="entry name" value="Chaperone J-domain"/>
    <property type="match status" value="1"/>
</dbReference>
<dbReference type="Gene3D" id="1.10.287.110">
    <property type="entry name" value="DnaJ domain"/>
    <property type="match status" value="1"/>
</dbReference>
<protein>
    <recommendedName>
        <fullName evidence="1">J domain-containing protein</fullName>
    </recommendedName>
</protein>
<feature type="domain" description="J" evidence="1">
    <location>
        <begin position="203"/>
        <end position="267"/>
    </location>
</feature>
<dbReference type="Pfam" id="PF00226">
    <property type="entry name" value="DnaJ"/>
    <property type="match status" value="1"/>
</dbReference>
<dbReference type="CDD" id="cd06257">
    <property type="entry name" value="DnaJ"/>
    <property type="match status" value="1"/>
</dbReference>
<dbReference type="EMBL" id="MN740271">
    <property type="protein sequence ID" value="QHT97006.1"/>
    <property type="molecule type" value="Genomic_DNA"/>
</dbReference>
<dbReference type="AlphaFoldDB" id="A0A6C0IX60"/>